<gene>
    <name evidence="4" type="ORF">N7452_007646</name>
</gene>
<dbReference type="Gene3D" id="3.40.50.720">
    <property type="entry name" value="NAD(P)-binding Rossmann-like Domain"/>
    <property type="match status" value="1"/>
</dbReference>
<protein>
    <recommendedName>
        <fullName evidence="3">NmrA-like domain-containing protein</fullName>
    </recommendedName>
</protein>
<dbReference type="Proteomes" id="UP001147695">
    <property type="component" value="Unassembled WGS sequence"/>
</dbReference>
<dbReference type="Gene3D" id="3.90.25.10">
    <property type="entry name" value="UDP-galactose 4-epimerase, domain 1"/>
    <property type="match status" value="1"/>
</dbReference>
<evidence type="ECO:0000313" key="4">
    <source>
        <dbReference type="EMBL" id="KAJ5335243.1"/>
    </source>
</evidence>
<comment type="caution">
    <text evidence="4">The sequence shown here is derived from an EMBL/GenBank/DDBJ whole genome shotgun (WGS) entry which is preliminary data.</text>
</comment>
<sequence length="310" mass="34696">MTKNFRNIALFGANGQIGRHVLTALMDQEEEFKVVAFVSPNSNFKANDFGKANIIECRLDLNSVNCEDIARIMIHEHVGVAISTLGREVITKQGVIQDAAAKAGVRRFYPSEYGMHQIPWFADEGPYLHPTWATKMKCLDDAIKHPAIQSGQMTYTVIGCAELYDVQDEPILCPWLSDSISIAEGGYEVQCVGDPNAKMDYSSCSDVAKYLVASIMHPERSENKILGFRSDYISHNEVTQLLLKEILKDPSSAPEKLQGGSTFPVDFWVLLRYVQGQGKFWRPPGLLSNDLFPEVTPTSLDKYFEGLFFN</sequence>
<dbReference type="GO" id="GO:0016491">
    <property type="term" value="F:oxidoreductase activity"/>
    <property type="evidence" value="ECO:0007669"/>
    <property type="project" value="UniProtKB-KW"/>
</dbReference>
<evidence type="ECO:0000313" key="5">
    <source>
        <dbReference type="Proteomes" id="UP001147695"/>
    </source>
</evidence>
<feature type="domain" description="NmrA-like" evidence="3">
    <location>
        <begin position="7"/>
        <end position="246"/>
    </location>
</feature>
<reference evidence="4" key="1">
    <citation type="submission" date="2022-12" db="EMBL/GenBank/DDBJ databases">
        <authorList>
            <person name="Petersen C."/>
        </authorList>
    </citation>
    <scope>NUCLEOTIDE SEQUENCE</scope>
    <source>
        <strain evidence="4">IBT 35673</strain>
    </source>
</reference>
<organism evidence="4 5">
    <name type="scientific">Penicillium brevicompactum</name>
    <dbReference type="NCBI Taxonomy" id="5074"/>
    <lineage>
        <taxon>Eukaryota</taxon>
        <taxon>Fungi</taxon>
        <taxon>Dikarya</taxon>
        <taxon>Ascomycota</taxon>
        <taxon>Pezizomycotina</taxon>
        <taxon>Eurotiomycetes</taxon>
        <taxon>Eurotiomycetidae</taxon>
        <taxon>Eurotiales</taxon>
        <taxon>Aspergillaceae</taxon>
        <taxon>Penicillium</taxon>
    </lineage>
</organism>
<dbReference type="Pfam" id="PF05368">
    <property type="entry name" value="NmrA"/>
    <property type="match status" value="1"/>
</dbReference>
<dbReference type="PANTHER" id="PTHR47706">
    <property type="entry name" value="NMRA-LIKE FAMILY PROTEIN"/>
    <property type="match status" value="1"/>
</dbReference>
<evidence type="ECO:0000256" key="1">
    <source>
        <dbReference type="ARBA" id="ARBA00022857"/>
    </source>
</evidence>
<evidence type="ECO:0000259" key="3">
    <source>
        <dbReference type="Pfam" id="PF05368"/>
    </source>
</evidence>
<proteinExistence type="predicted"/>
<dbReference type="PANTHER" id="PTHR47706:SF11">
    <property type="entry name" value="ISOFLAVONE REDUCTASE FAMILY PROTEIN (AFU_ORTHOLOGUE AFUA_1G12510)"/>
    <property type="match status" value="1"/>
</dbReference>
<keyword evidence="1" id="KW-0521">NADP</keyword>
<reference evidence="4" key="2">
    <citation type="journal article" date="2023" name="IMA Fungus">
        <title>Comparative genomic study of the Penicillium genus elucidates a diverse pangenome and 15 lateral gene transfer events.</title>
        <authorList>
            <person name="Petersen C."/>
            <person name="Sorensen T."/>
            <person name="Nielsen M.R."/>
            <person name="Sondergaard T.E."/>
            <person name="Sorensen J.L."/>
            <person name="Fitzpatrick D.A."/>
            <person name="Frisvad J.C."/>
            <person name="Nielsen K.L."/>
        </authorList>
    </citation>
    <scope>NUCLEOTIDE SEQUENCE</scope>
    <source>
        <strain evidence="4">IBT 35673</strain>
    </source>
</reference>
<dbReference type="InterPro" id="IPR036291">
    <property type="entry name" value="NAD(P)-bd_dom_sf"/>
</dbReference>
<dbReference type="EMBL" id="JAPZBQ010000004">
    <property type="protein sequence ID" value="KAJ5335243.1"/>
    <property type="molecule type" value="Genomic_DNA"/>
</dbReference>
<dbReference type="SUPFAM" id="SSF51735">
    <property type="entry name" value="NAD(P)-binding Rossmann-fold domains"/>
    <property type="match status" value="1"/>
</dbReference>
<dbReference type="AlphaFoldDB" id="A0A9W9QFV4"/>
<dbReference type="InterPro" id="IPR051609">
    <property type="entry name" value="NmrA/Isoflavone_reductase-like"/>
</dbReference>
<accession>A0A9W9QFV4</accession>
<dbReference type="InterPro" id="IPR008030">
    <property type="entry name" value="NmrA-like"/>
</dbReference>
<keyword evidence="2" id="KW-0560">Oxidoreductase</keyword>
<name>A0A9W9QFV4_PENBR</name>
<evidence type="ECO:0000256" key="2">
    <source>
        <dbReference type="ARBA" id="ARBA00023002"/>
    </source>
</evidence>